<dbReference type="Proteomes" id="UP000799438">
    <property type="component" value="Unassembled WGS sequence"/>
</dbReference>
<dbReference type="PANTHER" id="PTHR13622">
    <property type="entry name" value="THIAMIN PYROPHOSPHOKINASE"/>
    <property type="match status" value="1"/>
</dbReference>
<feature type="domain" description="Nudix hydrolase" evidence="1">
    <location>
        <begin position="135"/>
        <end position="290"/>
    </location>
</feature>
<dbReference type="InterPro" id="IPR000086">
    <property type="entry name" value="NUDIX_hydrolase_dom"/>
</dbReference>
<dbReference type="CDD" id="cd03676">
    <property type="entry name" value="NUDIX_Tnr3_like"/>
    <property type="match status" value="1"/>
</dbReference>
<dbReference type="RefSeq" id="XP_033399433.1">
    <property type="nucleotide sequence ID" value="XM_033544797.1"/>
</dbReference>
<reference evidence="2" key="1">
    <citation type="journal article" date="2020" name="Stud. Mycol.">
        <title>101 Dothideomycetes genomes: a test case for predicting lifestyles and emergence of pathogens.</title>
        <authorList>
            <person name="Haridas S."/>
            <person name="Albert R."/>
            <person name="Binder M."/>
            <person name="Bloem J."/>
            <person name="Labutti K."/>
            <person name="Salamov A."/>
            <person name="Andreopoulos B."/>
            <person name="Baker S."/>
            <person name="Barry K."/>
            <person name="Bills G."/>
            <person name="Bluhm B."/>
            <person name="Cannon C."/>
            <person name="Castanera R."/>
            <person name="Culley D."/>
            <person name="Daum C."/>
            <person name="Ezra D."/>
            <person name="Gonzalez J."/>
            <person name="Henrissat B."/>
            <person name="Kuo A."/>
            <person name="Liang C."/>
            <person name="Lipzen A."/>
            <person name="Lutzoni F."/>
            <person name="Magnuson J."/>
            <person name="Mondo S."/>
            <person name="Nolan M."/>
            <person name="Ohm R."/>
            <person name="Pangilinan J."/>
            <person name="Park H.-J."/>
            <person name="Ramirez L."/>
            <person name="Alfaro M."/>
            <person name="Sun H."/>
            <person name="Tritt A."/>
            <person name="Yoshinaga Y."/>
            <person name="Zwiers L.-H."/>
            <person name="Turgeon B."/>
            <person name="Goodwin S."/>
            <person name="Spatafora J."/>
            <person name="Crous P."/>
            <person name="Grigoriev I."/>
        </authorList>
    </citation>
    <scope>NUCLEOTIDE SEQUENCE</scope>
    <source>
        <strain evidence="2">CBS 121167</strain>
    </source>
</reference>
<dbReference type="FunFam" id="3.90.79.10:FF:000019">
    <property type="entry name" value="Thiamin pyrophosphokinase, putative"/>
    <property type="match status" value="1"/>
</dbReference>
<dbReference type="AlphaFoldDB" id="A0A6A6BME3"/>
<dbReference type="GeneID" id="54302293"/>
<dbReference type="OrthoDB" id="10261522at2759"/>
<evidence type="ECO:0000313" key="3">
    <source>
        <dbReference type="Proteomes" id="UP000799438"/>
    </source>
</evidence>
<organism evidence="2 3">
    <name type="scientific">Aplosporella prunicola CBS 121167</name>
    <dbReference type="NCBI Taxonomy" id="1176127"/>
    <lineage>
        <taxon>Eukaryota</taxon>
        <taxon>Fungi</taxon>
        <taxon>Dikarya</taxon>
        <taxon>Ascomycota</taxon>
        <taxon>Pezizomycotina</taxon>
        <taxon>Dothideomycetes</taxon>
        <taxon>Dothideomycetes incertae sedis</taxon>
        <taxon>Botryosphaeriales</taxon>
        <taxon>Aplosporellaceae</taxon>
        <taxon>Aplosporella</taxon>
    </lineage>
</organism>
<gene>
    <name evidence="2" type="ORF">K452DRAFT_325658</name>
</gene>
<dbReference type="InterPro" id="IPR015797">
    <property type="entry name" value="NUDIX_hydrolase-like_dom_sf"/>
</dbReference>
<accession>A0A6A6BME3</accession>
<dbReference type="SUPFAM" id="SSF55811">
    <property type="entry name" value="Nudix"/>
    <property type="match status" value="1"/>
</dbReference>
<dbReference type="EMBL" id="ML995481">
    <property type="protein sequence ID" value="KAF2143721.1"/>
    <property type="molecule type" value="Genomic_DNA"/>
</dbReference>
<dbReference type="PANTHER" id="PTHR13622:SF8">
    <property type="entry name" value="THIAMIN PYROPHOSPHOKINASE 1"/>
    <property type="match status" value="1"/>
</dbReference>
<dbReference type="Pfam" id="PF15916">
    <property type="entry name" value="DUF4743"/>
    <property type="match status" value="1"/>
</dbReference>
<dbReference type="Gene3D" id="3.90.79.10">
    <property type="entry name" value="Nucleoside Triphosphate Pyrophosphohydrolase"/>
    <property type="match status" value="1"/>
</dbReference>
<sequence>MDKTNLDLMNDCDNFPYYETAPHLYEAALDRLYSLQIAGDDDSLLGLVLPGVAEVLRGLPTWTLNDDERTLTLNTGFDEPSRTAVIAATTRAMRETGHFQILSGWRDELYPVYGRNGALLFKIERSASPLFGIVSYGIHMICYTRSKSKSEDGTVGEELNFWVPRRAKSKQTYGGMLDNTVAGGLAAGELPREALVREAEEEASLPAELVEAKAKAVGTVSYFHVRDERAGGETGLLQPEAQYVYDLELPDDVIPKPNDNEVEGFALLSLEEVRANLRRGEFKPNCAVVTLDFLIRHGILTPENEPDYLEICSRLHRRFEFPTVRVHGLK</sequence>
<dbReference type="GO" id="GO:0044715">
    <property type="term" value="F:8-oxo-dGDP phosphatase activity"/>
    <property type="evidence" value="ECO:0007669"/>
    <property type="project" value="TreeGrafter"/>
</dbReference>
<proteinExistence type="predicted"/>
<dbReference type="PROSITE" id="PS51462">
    <property type="entry name" value="NUDIX"/>
    <property type="match status" value="1"/>
</dbReference>
<dbReference type="Pfam" id="PF00293">
    <property type="entry name" value="NUDIX"/>
    <property type="match status" value="1"/>
</dbReference>
<evidence type="ECO:0000313" key="2">
    <source>
        <dbReference type="EMBL" id="KAF2143721.1"/>
    </source>
</evidence>
<dbReference type="InterPro" id="IPR031804">
    <property type="entry name" value="DUF4743"/>
</dbReference>
<name>A0A6A6BME3_9PEZI</name>
<keyword evidence="3" id="KW-1185">Reference proteome</keyword>
<evidence type="ECO:0000259" key="1">
    <source>
        <dbReference type="PROSITE" id="PS51462"/>
    </source>
</evidence>
<protein>
    <recommendedName>
        <fullName evidence="1">Nudix hydrolase domain-containing protein</fullName>
    </recommendedName>
</protein>